<dbReference type="EMBL" id="QYUN01000002">
    <property type="protein sequence ID" value="RJG07136.1"/>
    <property type="molecule type" value="Genomic_DNA"/>
</dbReference>
<protein>
    <submittedName>
        <fullName evidence="3">ABC transporter substrate-binding protein</fullName>
    </submittedName>
</protein>
<evidence type="ECO:0000313" key="4">
    <source>
        <dbReference type="Proteomes" id="UP000285190"/>
    </source>
</evidence>
<keyword evidence="4" id="KW-1185">Reference proteome</keyword>
<evidence type="ECO:0000259" key="2">
    <source>
        <dbReference type="SMART" id="SM00062"/>
    </source>
</evidence>
<evidence type="ECO:0000313" key="3">
    <source>
        <dbReference type="EMBL" id="RJG07136.1"/>
    </source>
</evidence>
<proteinExistence type="predicted"/>
<dbReference type="Pfam" id="PF00497">
    <property type="entry name" value="SBP_bac_3"/>
    <property type="match status" value="1"/>
</dbReference>
<reference evidence="3 4" key="1">
    <citation type="submission" date="2018-09" db="EMBL/GenBank/DDBJ databases">
        <authorList>
            <person name="Zhu H."/>
        </authorList>
    </citation>
    <scope>NUCLEOTIDE SEQUENCE [LARGE SCALE GENOMIC DNA]</scope>
    <source>
        <strain evidence="3 4">K2R10-39</strain>
    </source>
</reference>
<dbReference type="AlphaFoldDB" id="A0A418X3Y2"/>
<accession>A0A418X3Y2</accession>
<feature type="region of interest" description="Disordered" evidence="1">
    <location>
        <begin position="1"/>
        <end position="24"/>
    </location>
</feature>
<sequence>MGVKSMTNRHQMKRRGHCGIHGNRGTHVLDKLRKHRAASLAALALAGAAQPASAVTQLRTAAQEGTDPKYIAAAPGGSAITGLCIDILRAIERVEPDVKFVGDQNWMPLARIEAELAAGAQDAAPCLVKNPERDARLVFIEPPLYQISFVLAARANDPIQVSGWPDVRNLGPDGVVLVMKSSGAINRVNKDGTGILFDAEAKTPELNLRKLAAGRGRFFYHRTPGLKREISRAGLDGKIRILAPAMEVTPAYLVLGRHVSKEVTDKVRRAVSQLHASGELARIFQKWDGE</sequence>
<feature type="domain" description="Solute-binding protein family 3/N-terminal" evidence="2">
    <location>
        <begin position="69"/>
        <end position="290"/>
    </location>
</feature>
<dbReference type="SUPFAM" id="SSF53850">
    <property type="entry name" value="Periplasmic binding protein-like II"/>
    <property type="match status" value="1"/>
</dbReference>
<dbReference type="InterPro" id="IPR001638">
    <property type="entry name" value="Solute-binding_3/MltF_N"/>
</dbReference>
<comment type="caution">
    <text evidence="3">The sequence shown here is derived from an EMBL/GenBank/DDBJ whole genome shotgun (WGS) entry which is preliminary data.</text>
</comment>
<organism evidence="3 4">
    <name type="scientific">Noviherbaspirillum cavernae</name>
    <dbReference type="NCBI Taxonomy" id="2320862"/>
    <lineage>
        <taxon>Bacteria</taxon>
        <taxon>Pseudomonadati</taxon>
        <taxon>Pseudomonadota</taxon>
        <taxon>Betaproteobacteria</taxon>
        <taxon>Burkholderiales</taxon>
        <taxon>Oxalobacteraceae</taxon>
        <taxon>Noviherbaspirillum</taxon>
    </lineage>
</organism>
<dbReference type="Proteomes" id="UP000285190">
    <property type="component" value="Unassembled WGS sequence"/>
</dbReference>
<evidence type="ECO:0000256" key="1">
    <source>
        <dbReference type="SAM" id="MobiDB-lite"/>
    </source>
</evidence>
<dbReference type="Gene3D" id="3.40.190.10">
    <property type="entry name" value="Periplasmic binding protein-like II"/>
    <property type="match status" value="2"/>
</dbReference>
<gene>
    <name evidence="3" type="ORF">D3870_15005</name>
</gene>
<dbReference type="SMART" id="SM00062">
    <property type="entry name" value="PBPb"/>
    <property type="match status" value="1"/>
</dbReference>
<name>A0A418X3Y2_9BURK</name>